<reference evidence="2" key="1">
    <citation type="submission" date="2024-05" db="EMBL/GenBank/DDBJ databases">
        <authorList>
            <person name="Bunk B."/>
            <person name="Swiderski J."/>
            <person name="Sproer C."/>
            <person name="Thiel V."/>
        </authorList>
    </citation>
    <scope>NUCLEOTIDE SEQUENCE</scope>
    <source>
        <strain evidence="2">DSM 17735</strain>
        <plasmid evidence="2">p3</plasmid>
    </source>
</reference>
<accession>A0AAU7LZL2</accession>
<sequence>MSPLITLEAVLHWEQRRRDAMLAGDSVALEALLSDAIVYVHSTGARDTRDSYLRKICDGALRYLRLEWSDLQVQVLPSAALVTGRMQATVLKDGQEKHVSSVFLTVWVPEPFDAGSAWRLRAHQGTPLP</sequence>
<dbReference type="RefSeq" id="WP_349282977.1">
    <property type="nucleotide sequence ID" value="NZ_CBCSCU010000036.1"/>
</dbReference>
<name>A0AAU7LZL2_9BURK</name>
<keyword evidence="2" id="KW-0614">Plasmid</keyword>
<evidence type="ECO:0000259" key="1">
    <source>
        <dbReference type="Pfam" id="PF14534"/>
    </source>
</evidence>
<dbReference type="InterPro" id="IPR027843">
    <property type="entry name" value="DUF4440"/>
</dbReference>
<dbReference type="EMBL" id="CP157678">
    <property type="protein sequence ID" value="XBP73044.1"/>
    <property type="molecule type" value="Genomic_DNA"/>
</dbReference>
<dbReference type="AlphaFoldDB" id="A0AAU7LZL2"/>
<dbReference type="SUPFAM" id="SSF54427">
    <property type="entry name" value="NTF2-like"/>
    <property type="match status" value="1"/>
</dbReference>
<evidence type="ECO:0000313" key="2">
    <source>
        <dbReference type="EMBL" id="XBP73044.1"/>
    </source>
</evidence>
<gene>
    <name evidence="2" type="ORF">ABLV49_23980</name>
</gene>
<feature type="domain" description="DUF4440" evidence="1">
    <location>
        <begin position="14"/>
        <end position="110"/>
    </location>
</feature>
<geneLocation type="plasmid" evidence="2">
    <name>p3</name>
</geneLocation>
<dbReference type="Pfam" id="PF14534">
    <property type="entry name" value="DUF4440"/>
    <property type="match status" value="1"/>
</dbReference>
<protein>
    <submittedName>
        <fullName evidence="2">Nuclear transport factor 2 family protein</fullName>
    </submittedName>
</protein>
<dbReference type="Gene3D" id="3.10.450.50">
    <property type="match status" value="1"/>
</dbReference>
<dbReference type="InterPro" id="IPR032710">
    <property type="entry name" value="NTF2-like_dom_sf"/>
</dbReference>
<organism evidence="2">
    <name type="scientific">Polaromonas hydrogenivorans</name>
    <dbReference type="NCBI Taxonomy" id="335476"/>
    <lineage>
        <taxon>Bacteria</taxon>
        <taxon>Pseudomonadati</taxon>
        <taxon>Pseudomonadota</taxon>
        <taxon>Betaproteobacteria</taxon>
        <taxon>Burkholderiales</taxon>
        <taxon>Comamonadaceae</taxon>
        <taxon>Polaromonas</taxon>
    </lineage>
</organism>
<proteinExistence type="predicted"/>